<evidence type="ECO:0000313" key="3">
    <source>
        <dbReference type="Proteomes" id="UP000290189"/>
    </source>
</evidence>
<name>A0A3P3Y0M1_PLABS</name>
<evidence type="ECO:0000313" key="2">
    <source>
        <dbReference type="EMBL" id="SPQ93738.1"/>
    </source>
</evidence>
<feature type="region of interest" description="Disordered" evidence="1">
    <location>
        <begin position="76"/>
        <end position="105"/>
    </location>
</feature>
<feature type="compositionally biased region" description="Low complexity" evidence="1">
    <location>
        <begin position="86"/>
        <end position="95"/>
    </location>
</feature>
<organism evidence="2 3">
    <name type="scientific">Plasmodiophora brassicae</name>
    <name type="common">Clubroot disease agent</name>
    <dbReference type="NCBI Taxonomy" id="37360"/>
    <lineage>
        <taxon>Eukaryota</taxon>
        <taxon>Sar</taxon>
        <taxon>Rhizaria</taxon>
        <taxon>Endomyxa</taxon>
        <taxon>Phytomyxea</taxon>
        <taxon>Plasmodiophorida</taxon>
        <taxon>Plasmodiophoridae</taxon>
        <taxon>Plasmodiophora</taxon>
    </lineage>
</organism>
<geneLocation type="mitochondrion" evidence="2"/>
<dbReference type="EMBL" id="OVEO01000001">
    <property type="protein sequence ID" value="SPQ93738.1"/>
    <property type="molecule type" value="Genomic_DNA"/>
</dbReference>
<keyword evidence="2" id="KW-0496">Mitochondrion</keyword>
<feature type="compositionally biased region" description="Polar residues" evidence="1">
    <location>
        <begin position="277"/>
        <end position="286"/>
    </location>
</feature>
<dbReference type="Proteomes" id="UP000290189">
    <property type="component" value="Unassembled WGS sequence"/>
</dbReference>
<accession>A0A3P3Y0M1</accession>
<evidence type="ECO:0000256" key="1">
    <source>
        <dbReference type="SAM" id="MobiDB-lite"/>
    </source>
</evidence>
<feature type="region of interest" description="Disordered" evidence="1">
    <location>
        <begin position="245"/>
        <end position="286"/>
    </location>
</feature>
<proteinExistence type="predicted"/>
<dbReference type="AlphaFoldDB" id="A0A3P3Y0M1"/>
<gene>
    <name evidence="2" type="ORF">PLBR_LOCUS953</name>
</gene>
<reference evidence="2 3" key="1">
    <citation type="submission" date="2018-03" db="EMBL/GenBank/DDBJ databases">
        <authorList>
            <person name="Fogelqvist J."/>
        </authorList>
    </citation>
    <scope>NUCLEOTIDE SEQUENCE [LARGE SCALE GENOMIC DNA]</scope>
</reference>
<sequence length="372" mass="40710">MCGSCPIACQTVLLSDWRIRRLREQERVAVPSTMTNPIRLHVDSTCHTAAQLSTGPRKRDALTRLIQNLLGRRQATRGVSVDMTDPARPSSSSEAAPRREYKPVGNPFARETLSHAGRHGWRCGRDNDATVDIIEHEADILTLSRDMFRVGQVTGTLPNQPLRADLRCRANGTAHAQRAISKADVNDGLTICAPITSRKDDTTGGCTYAPTMLDETGPLYRRLRMPRKSVSGITGDDLVDAGRQAGGIRGGQRATNVKRFPPKAVGSGLIRGPAKQSDVTTVGNPSPTSLTRAIRNGSIADVRRNVQAGVTWRCAHVRLASRGGHLAIVQYLVAQIKDESVRRKVIQVAIEAAQDERVRSLLIKHNRSRHIE</sequence>
<protein>
    <submittedName>
        <fullName evidence="2">Uncharacterized protein</fullName>
    </submittedName>
</protein>